<sequence length="2290" mass="242787">MSSHERNPVGTSGPGSPAVTGGHEPTPLEVHHPQETSNFSDTSNRGVRFDNEHHGVLPTGAAQMGVTNDSFGYPLGSHAVFGTTRPFDGQQSSLAVEEFLSGVPPSNTTTTQEHHLNPNSGIVAGSMHLGDRANRVSPPREGASSAAPPIVVPAPRHVVLSPTGNLPRKSAVLTENASSSTASVPIVASFTSLAASSRPPLLPRSPSGRSPISAFPLFSSVAVSGAASSTMPPSAAQPASPLFGNASQQGSSHTSHLHASEATPGGLKADLGVVRPYGSPQRSLSNPGTPPTSRRAHYGGGMQFAVDSMPVQGGIGSGLPRSRSDAELCRLFSEREGANPSPTIMTATGQVLRGGSPGGFDRPVPYVTASTLSSTSRPRGVVQALEPSANTGGAHNATRYGSSSGTGSSNNAPAKPRWMSAVERIKDSRSLQSLSLYDPVLPYDQSKLGLQTRRVAAQGALTASKLEALVAQQAGGVHGGTDHGYPPQLLCARSVKSASTRHSSHPARYPVTSHAMPVLVAHEEALVASTRHHGSAASEQSANRRSGAVRSVASGGQGPAGGRSTMTVSPNSRVITALETVTGGGFGNTNTSTPGGASSRHRGSGGGVLNSLGTVVPKLSPVGYKHANVFPGKPYPAATCSLFATDSAEFGVVGTSTGNSGGAAGTPQNTDGQKGVAPGAGGGGGGDGGGRGGGGSGGGMSGSPKSQGEPHRSAKVSRSEVERNHTYKSKDIKKQMDTEGDEDERDERHFRTRNIDALHAIPWDQRRQLPMNGFGTRFFALLSTPRFWEKLDWTVRGSFLTVLPTMVLSLEPSTSHKFPMPSTLAFNAFWITMPTFGAGLRELAIALKGFSFGLLFLCIIVGTQPGPAWLTLLLLFFFTLVSSFVAEETKKTAAYVLASTIMQYITNPTETNYHYVGQYYIGLLIALAFGMVSFLVPFIRWSSDIARHYIKAMGNALSIDLQGTLSSFWVRTPLERELNVVHLRQLRATAERCVSKIEQALDEASYEPHSGAYMTCMVNRFNFCKSIHNILGSLSHVIELVAENPSLIDTPMCTAFGEQIGDHLAIITSAMDSMVLKIVDFERIVTPQETQFFREARERFQEALSRVREDVILTNENYETDESDVLLGFFMFSLDEMCEVISQFEDTAHAPSSLWNAMMFPLRDLKSVIAAFRYLILTIGTRRTIPRRMKESIKLSLCIVLPSIFQVYTLDNNAVSPMAGAAVIALIYNRTGSESFHYASGRLLGTVLGSMGALLSVQFANGRLWVLYIFIALLSFIGGYVQAAPGFYALGNAIVSSTISICTQYHNQNAAMVRIQQNCFAILMYFAIACFLWPMRARTKVSMSLNVTLRCMREATTLLLRNLDMPPDASEVTADVSALLLEMNKKVRAQSRFIPGAVEEPTMDSAGYPEDSWKSIVEAEKKICSALSMMCFAYNTFMSSRADSTTELSVHWVLLHRIAPHAQDLSDLIYASIDLYLLSLSKMTIVPTSHMARLRAGMVDAHKAILNTYISTVSRKVAGEDDTADRGVDDELYSGSSYVNDHGYLDHSDYGYGGGGHGGVGGGGGGGSNSTPYLPPTTGARSYTENAGDLSPSRPQGSSGAAGGADDNASGGGCHNSGPNGRRAEGAKSEEVADATASPQLRPQRRRGGRLGHAHHDGNHSSRSSSHSSSSGNDGPDDNGNARRYKKSVKGGDSKKKMGYLGYDLTSEEAATLRAVVANRVGSTAAGGKKSMVVDNNTFSGRFSAAAAATAAVAARSSAAFGVSPPQANNDTRLMAIVGGDEGLAATLRKKHKVVVRRGKEAENGGDAEESGSEELPDGDRAKGDRHHLDNTNEAAFPNASFLNSSFIKNASFLSGLFSKKAKEQRDLDAMEMSKSCARRSHGLGELPSATARLQKDAKTKGQRQRRADKQLGDDDDENVSQHRTSITSPTRHPAGGSVESEFSDIEDDSKSRNPTHSSTRVRGVGRGGAVEGPNNPKMDGCPPMAQSMPAALSGRKSLARNLLGEGGGNALEGAAGESENTPSMAQSVPQFSLRNSVMEPSEVSGKKDMVEEKLQRSGIPTASAASGAKIFDVLNGDGSTTLAPSVDIDIASTTLAHPAPESSEVVQPTSQGVTGDDEHPQLRSRSGAGERQPHDSSDVILTKDGGTPGNTETGVRDASGAVGVENEVLVDDAATVRRVITPVFSNLSSGMCHRSLHQSDARERASSFKKLSDGDATSRTPSSDDDDEGEILKHLSFFDADKGGFVLTNHDIHSLEAFLFGTQAIIVHMNELQKALLEMHHATDLAKRL</sequence>
<dbReference type="GO" id="GO:0005886">
    <property type="term" value="C:plasma membrane"/>
    <property type="evidence" value="ECO:0007669"/>
    <property type="project" value="UniProtKB-SubCell"/>
</dbReference>
<keyword evidence="4 7" id="KW-1133">Transmembrane helix</keyword>
<feature type="compositionally biased region" description="Gly residues" evidence="6">
    <location>
        <begin position="678"/>
        <end position="701"/>
    </location>
</feature>
<feature type="compositionally biased region" description="Low complexity" evidence="6">
    <location>
        <begin position="1661"/>
        <end position="1674"/>
    </location>
</feature>
<evidence type="ECO:0000313" key="10">
    <source>
        <dbReference type="Proteomes" id="UP000674318"/>
    </source>
</evidence>
<evidence type="ECO:0000259" key="8">
    <source>
        <dbReference type="Pfam" id="PF13515"/>
    </source>
</evidence>
<feature type="transmembrane region" description="Helical" evidence="7">
    <location>
        <begin position="843"/>
        <end position="862"/>
    </location>
</feature>
<keyword evidence="5 7" id="KW-0472">Membrane</keyword>
<comment type="caution">
    <text evidence="9">The sequence shown here is derived from an EMBL/GenBank/DDBJ whole genome shotgun (WGS) entry which is preliminary data.</text>
</comment>
<feature type="transmembrane region" description="Helical" evidence="7">
    <location>
        <begin position="1264"/>
        <end position="1281"/>
    </location>
</feature>
<evidence type="ECO:0000256" key="3">
    <source>
        <dbReference type="ARBA" id="ARBA00022692"/>
    </source>
</evidence>
<keyword evidence="2" id="KW-1003">Cell membrane</keyword>
<feature type="compositionally biased region" description="Low complexity" evidence="6">
    <location>
        <begin position="2012"/>
        <end position="2021"/>
    </location>
</feature>
<proteinExistence type="predicted"/>
<feature type="compositionally biased region" description="Basic and acidic residues" evidence="6">
    <location>
        <begin position="2045"/>
        <end position="2056"/>
    </location>
</feature>
<dbReference type="InterPro" id="IPR049453">
    <property type="entry name" value="Memb_transporter_dom"/>
</dbReference>
<dbReference type="KEGG" id="phet:94293514"/>
<dbReference type="GeneID" id="94293514"/>
<feature type="transmembrane region" description="Helical" evidence="7">
    <location>
        <begin position="1318"/>
        <end position="1335"/>
    </location>
</feature>
<feature type="transmembrane region" description="Helical" evidence="7">
    <location>
        <begin position="1192"/>
        <end position="1210"/>
    </location>
</feature>
<gene>
    <name evidence="9" type="ORF">JKF63_07500</name>
</gene>
<feature type="region of interest" description="Disordered" evidence="6">
    <location>
        <begin position="227"/>
        <end position="295"/>
    </location>
</feature>
<reference evidence="9 10" key="1">
    <citation type="submission" date="2021-02" db="EMBL/GenBank/DDBJ databases">
        <title>Porcisia hertigi Genome sequencing and assembly.</title>
        <authorList>
            <person name="Almutairi H."/>
            <person name="Gatherer D."/>
        </authorList>
    </citation>
    <scope>NUCLEOTIDE SEQUENCE [LARGE SCALE GENOMIC DNA]</scope>
    <source>
        <strain evidence="9 10">C119</strain>
    </source>
</reference>
<dbReference type="PANTHER" id="PTHR30509">
    <property type="entry name" value="P-HYDROXYBENZOIC ACID EFFLUX PUMP SUBUNIT-RELATED"/>
    <property type="match status" value="1"/>
</dbReference>
<dbReference type="Proteomes" id="UP000674318">
    <property type="component" value="Unassembled WGS sequence"/>
</dbReference>
<feature type="region of interest" description="Disordered" evidence="6">
    <location>
        <begin position="386"/>
        <end position="415"/>
    </location>
</feature>
<feature type="transmembrane region" description="Helical" evidence="7">
    <location>
        <begin position="868"/>
        <end position="885"/>
    </location>
</feature>
<feature type="compositionally biased region" description="Low complexity" evidence="6">
    <location>
        <begin position="588"/>
        <end position="598"/>
    </location>
</feature>
<feature type="compositionally biased region" description="Basic and acidic residues" evidence="6">
    <location>
        <begin position="1818"/>
        <end position="1831"/>
    </location>
</feature>
<feature type="compositionally biased region" description="Polar residues" evidence="6">
    <location>
        <begin position="35"/>
        <end position="45"/>
    </location>
</feature>
<feature type="compositionally biased region" description="Basic residues" evidence="6">
    <location>
        <begin position="1643"/>
        <end position="1653"/>
    </location>
</feature>
<evidence type="ECO:0000256" key="2">
    <source>
        <dbReference type="ARBA" id="ARBA00022475"/>
    </source>
</evidence>
<feature type="compositionally biased region" description="Basic and acidic residues" evidence="6">
    <location>
        <begin position="1894"/>
        <end position="1913"/>
    </location>
</feature>
<comment type="subcellular location">
    <subcellularLocation>
        <location evidence="1">Cell membrane</location>
        <topology evidence="1">Multi-pass membrane protein</topology>
    </subcellularLocation>
</comment>
<evidence type="ECO:0000256" key="4">
    <source>
        <dbReference type="ARBA" id="ARBA00022989"/>
    </source>
</evidence>
<feature type="compositionally biased region" description="Acidic residues" evidence="6">
    <location>
        <begin position="1804"/>
        <end position="1817"/>
    </location>
</feature>
<evidence type="ECO:0000256" key="1">
    <source>
        <dbReference type="ARBA" id="ARBA00004651"/>
    </source>
</evidence>
<feature type="domain" description="Integral membrane bound transporter" evidence="8">
    <location>
        <begin position="1216"/>
        <end position="1328"/>
    </location>
</feature>
<feature type="compositionally biased region" description="Basic and acidic residues" evidence="6">
    <location>
        <begin position="1622"/>
        <end position="1631"/>
    </location>
</feature>
<dbReference type="EMBL" id="JAFJZO010000012">
    <property type="protein sequence ID" value="KAG5509855.1"/>
    <property type="molecule type" value="Genomic_DNA"/>
</dbReference>
<feature type="compositionally biased region" description="Polar residues" evidence="6">
    <location>
        <begin position="245"/>
        <end position="254"/>
    </location>
</feature>
<evidence type="ECO:0000256" key="5">
    <source>
        <dbReference type="ARBA" id="ARBA00023136"/>
    </source>
</evidence>
<feature type="transmembrane region" description="Helical" evidence="7">
    <location>
        <begin position="1236"/>
        <end position="1257"/>
    </location>
</feature>
<feature type="region of interest" description="Disordered" evidence="6">
    <location>
        <begin position="2196"/>
        <end position="2228"/>
    </location>
</feature>
<evidence type="ECO:0000256" key="7">
    <source>
        <dbReference type="SAM" id="Phobius"/>
    </source>
</evidence>
<organism evidence="9 10">
    <name type="scientific">Porcisia hertigi</name>
    <dbReference type="NCBI Taxonomy" id="2761500"/>
    <lineage>
        <taxon>Eukaryota</taxon>
        <taxon>Discoba</taxon>
        <taxon>Euglenozoa</taxon>
        <taxon>Kinetoplastea</taxon>
        <taxon>Metakinetoplastina</taxon>
        <taxon>Trypanosomatida</taxon>
        <taxon>Trypanosomatidae</taxon>
        <taxon>Leishmaniinae</taxon>
        <taxon>Porcisia</taxon>
    </lineage>
</organism>
<feature type="region of interest" description="Disordered" evidence="6">
    <location>
        <begin position="1795"/>
        <end position="1832"/>
    </location>
</feature>
<accession>A0A836LH97</accession>
<feature type="region of interest" description="Disordered" evidence="6">
    <location>
        <begin position="1563"/>
        <end position="1698"/>
    </location>
</feature>
<keyword evidence="3 7" id="KW-0812">Transmembrane</keyword>
<evidence type="ECO:0000313" key="9">
    <source>
        <dbReference type="EMBL" id="KAG5509855.1"/>
    </source>
</evidence>
<dbReference type="Pfam" id="PF13515">
    <property type="entry name" value="FUSC_2"/>
    <property type="match status" value="1"/>
</dbReference>
<dbReference type="PANTHER" id="PTHR30509:SF9">
    <property type="entry name" value="MULTIDRUG RESISTANCE PROTEIN MDTO"/>
    <property type="match status" value="1"/>
</dbReference>
<name>A0A836LH97_9TRYP</name>
<feature type="compositionally biased region" description="Polar residues" evidence="6">
    <location>
        <begin position="2105"/>
        <end position="2114"/>
    </location>
</feature>
<feature type="transmembrane region" description="Helical" evidence="7">
    <location>
        <begin position="1287"/>
        <end position="1306"/>
    </location>
</feature>
<feature type="region of interest" description="Disordered" evidence="6">
    <location>
        <begin position="1870"/>
        <end position="1989"/>
    </location>
</feature>
<evidence type="ECO:0000256" key="6">
    <source>
        <dbReference type="SAM" id="MobiDB-lite"/>
    </source>
</evidence>
<keyword evidence="10" id="KW-1185">Reference proteome</keyword>
<feature type="compositionally biased region" description="Polar residues" evidence="6">
    <location>
        <begin position="1922"/>
        <end position="1931"/>
    </location>
</feature>
<feature type="region of interest" description="Disordered" evidence="6">
    <location>
        <begin position="2097"/>
        <end position="2160"/>
    </location>
</feature>
<protein>
    <recommendedName>
        <fullName evidence="8">Integral membrane bound transporter domain-containing protein</fullName>
    </recommendedName>
</protein>
<dbReference type="OrthoDB" id="251552at2759"/>
<feature type="region of interest" description="Disordered" evidence="6">
    <location>
        <begin position="2005"/>
        <end position="2061"/>
    </location>
</feature>
<feature type="compositionally biased region" description="Polar residues" evidence="6">
    <location>
        <begin position="2022"/>
        <end position="2036"/>
    </location>
</feature>
<feature type="region of interest" description="Disordered" evidence="6">
    <location>
        <begin position="1"/>
        <end position="51"/>
    </location>
</feature>
<feature type="compositionally biased region" description="Basic and acidic residues" evidence="6">
    <location>
        <begin position="2198"/>
        <end position="2214"/>
    </location>
</feature>
<feature type="region of interest" description="Disordered" evidence="6">
    <location>
        <begin position="659"/>
        <end position="748"/>
    </location>
</feature>
<feature type="compositionally biased region" description="Basic and acidic residues" evidence="6">
    <location>
        <begin position="708"/>
        <end position="737"/>
    </location>
</feature>
<dbReference type="RefSeq" id="XP_067758862.1">
    <property type="nucleotide sequence ID" value="XM_067903437.1"/>
</dbReference>
<feature type="transmembrane region" description="Helical" evidence="7">
    <location>
        <begin position="919"/>
        <end position="939"/>
    </location>
</feature>
<feature type="region of interest" description="Disordered" evidence="6">
    <location>
        <begin position="529"/>
        <end position="568"/>
    </location>
</feature>
<feature type="region of interest" description="Disordered" evidence="6">
    <location>
        <begin position="581"/>
        <end position="608"/>
    </location>
</feature>